<protein>
    <submittedName>
        <fullName evidence="2">Uncharacterized protein</fullName>
    </submittedName>
</protein>
<feature type="transmembrane region" description="Helical" evidence="1">
    <location>
        <begin position="135"/>
        <end position="156"/>
    </location>
</feature>
<comment type="caution">
    <text evidence="2">The sequence shown here is derived from an EMBL/GenBank/DDBJ whole genome shotgun (WGS) entry which is preliminary data.</text>
</comment>
<organism evidence="2 3">
    <name type="scientific">Nocardiopsis alborubida</name>
    <dbReference type="NCBI Taxonomy" id="146802"/>
    <lineage>
        <taxon>Bacteria</taxon>
        <taxon>Bacillati</taxon>
        <taxon>Actinomycetota</taxon>
        <taxon>Actinomycetes</taxon>
        <taxon>Streptosporangiales</taxon>
        <taxon>Nocardiopsidaceae</taxon>
        <taxon>Nocardiopsis</taxon>
    </lineage>
</organism>
<evidence type="ECO:0000313" key="3">
    <source>
        <dbReference type="Proteomes" id="UP000553209"/>
    </source>
</evidence>
<keyword evidence="1" id="KW-0812">Transmembrane</keyword>
<keyword evidence="1" id="KW-0472">Membrane</keyword>
<feature type="transmembrane region" description="Helical" evidence="1">
    <location>
        <begin position="65"/>
        <end position="85"/>
    </location>
</feature>
<accession>A0A7X6RSJ4</accession>
<proteinExistence type="predicted"/>
<name>A0A7X6RSJ4_9ACTN</name>
<feature type="transmembrane region" description="Helical" evidence="1">
    <location>
        <begin position="236"/>
        <end position="255"/>
    </location>
</feature>
<feature type="transmembrane region" description="Helical" evidence="1">
    <location>
        <begin position="302"/>
        <end position="322"/>
    </location>
</feature>
<dbReference type="Proteomes" id="UP000553209">
    <property type="component" value="Unassembled WGS sequence"/>
</dbReference>
<sequence>MDAPSPSPVRPRTDPLRRTALTALDWHRPLTVTAALCLALLAVAVVGLLLDDRVVHGDPVWLKPAKFAVSIGVYNVTLAWLLSLLTRWRRTGWWLGTVVAAMLAGELVAVVFQAVRGEPSHFNYATPLDSAVYNAMAAMVVTVWVANLAIGVLLLVQRLDDRSTTWAIRIGIAIGLVGMGLAYLMTSPTAEQMTTMREGGVAEVIGAHTVGYEDGGPGLPLVGWSTVAGDLRVPHFVGLHGLQVMVLLALALMAWRGRYPRLASDALRLRVVAVVGASYSALVALTTWQALRGQSVVRPDPLTLAVAGTLGAVTLLGLWWAFRRRRGERSERGASVPGRGSGHP</sequence>
<evidence type="ECO:0000313" key="2">
    <source>
        <dbReference type="EMBL" id="NKZ00704.1"/>
    </source>
</evidence>
<reference evidence="2 3" key="1">
    <citation type="submission" date="2020-04" db="EMBL/GenBank/DDBJ databases">
        <title>MicrobeNet Type strains.</title>
        <authorList>
            <person name="Nicholson A.C."/>
        </authorList>
    </citation>
    <scope>NUCLEOTIDE SEQUENCE [LARGE SCALE GENOMIC DNA]</scope>
    <source>
        <strain evidence="2 3">ATCC 23612</strain>
    </source>
</reference>
<dbReference type="RefSeq" id="WP_082768443.1">
    <property type="nucleotide sequence ID" value="NZ_JAAXPG010000026.1"/>
</dbReference>
<evidence type="ECO:0000256" key="1">
    <source>
        <dbReference type="SAM" id="Phobius"/>
    </source>
</evidence>
<feature type="transmembrane region" description="Helical" evidence="1">
    <location>
        <begin position="30"/>
        <end position="50"/>
    </location>
</feature>
<feature type="transmembrane region" description="Helical" evidence="1">
    <location>
        <begin position="168"/>
        <end position="186"/>
    </location>
</feature>
<feature type="transmembrane region" description="Helical" evidence="1">
    <location>
        <begin position="92"/>
        <end position="115"/>
    </location>
</feature>
<dbReference type="AlphaFoldDB" id="A0A7X6RSJ4"/>
<keyword evidence="1" id="KW-1133">Transmembrane helix</keyword>
<dbReference type="EMBL" id="JAAXPG010000026">
    <property type="protein sequence ID" value="NKZ00704.1"/>
    <property type="molecule type" value="Genomic_DNA"/>
</dbReference>
<feature type="transmembrane region" description="Helical" evidence="1">
    <location>
        <begin position="267"/>
        <end position="290"/>
    </location>
</feature>
<gene>
    <name evidence="2" type="ORF">HGB44_23995</name>
</gene>
<keyword evidence="3" id="KW-1185">Reference proteome</keyword>